<feature type="region of interest" description="Disordered" evidence="1">
    <location>
        <begin position="257"/>
        <end position="302"/>
    </location>
</feature>
<feature type="region of interest" description="Disordered" evidence="1">
    <location>
        <begin position="1"/>
        <end position="147"/>
    </location>
</feature>
<keyword evidence="3" id="KW-1185">Reference proteome</keyword>
<dbReference type="GeneID" id="85498726"/>
<dbReference type="AlphaFoldDB" id="A0AA48LAH0"/>
<evidence type="ECO:0000256" key="1">
    <source>
        <dbReference type="SAM" id="MobiDB-lite"/>
    </source>
</evidence>
<name>A0AA48LAH0_9TREE</name>
<feature type="compositionally biased region" description="Low complexity" evidence="1">
    <location>
        <begin position="58"/>
        <end position="69"/>
    </location>
</feature>
<accession>A0AA48LAH0</accession>
<protein>
    <recommendedName>
        <fullName evidence="4">Secreted protein</fullName>
    </recommendedName>
</protein>
<feature type="region of interest" description="Disordered" evidence="1">
    <location>
        <begin position="344"/>
        <end position="387"/>
    </location>
</feature>
<sequence length="588" mass="63561">MVEKTAQNINEMDPPALMVRNPDPTPPATPAIREDEPELASLTRPTPTSTFHPAAHFPDAATPTSPTATLSHVPTLPPPTHPGRRSPRPPASPEHPRRLPPPVDTSKPVLDVSSPHSRFLAPEPTIQPASSPPTLPSPATLQPPAEDSYIRDPHRLIAYIVPFPTPAGHNPPTRFLVYTPPPPPLLAPSSEGKESKTNKVQRKWQEEVRAAHESNHKVLSWGGIRAKVTRGVDWAVGRVTTADLDFVVRVPKDGEVHRGATGKASKPATSAAGGSIPITTKPTTQPAQAAEEAAAAIADSTSLTEASATVVGSKEAEATLDSAAQPGSELPAYTHIDEGVAEPSAVHDKAAPPALPARHPAPHQSTLPIPLPHDEDPSSPESAEPTQATVKLNEMVLIYPPTLQMTEDELKTEFVNSLLRTKSKAQRDTIIATGLLPVTLAIDWALIFVGWVFGGALEVDAVWLASSFRGAKTARSVTKRLTSSDADLKLTFKPSHRADLLQAYLAQRCSEADPNRFEAVKMAPSSYQVLDSIGWEAAGKYDAHNWEEERWERQQVETDLKTTMGKAAGAWRKWCDRYEKDPEKAVKR</sequence>
<feature type="compositionally biased region" description="Polar residues" evidence="1">
    <location>
        <begin position="1"/>
        <end position="10"/>
    </location>
</feature>
<feature type="compositionally biased region" description="Low complexity" evidence="1">
    <location>
        <begin position="276"/>
        <end position="296"/>
    </location>
</feature>
<proteinExistence type="predicted"/>
<evidence type="ECO:0008006" key="4">
    <source>
        <dbReference type="Google" id="ProtNLM"/>
    </source>
</evidence>
<feature type="compositionally biased region" description="Pro residues" evidence="1">
    <location>
        <begin position="88"/>
        <end position="103"/>
    </location>
</feature>
<dbReference type="Proteomes" id="UP001233271">
    <property type="component" value="Chromosome 7b"/>
</dbReference>
<dbReference type="KEGG" id="ccac:CcaHIS019_0704370"/>
<dbReference type="EMBL" id="AP028219">
    <property type="protein sequence ID" value="BEI94856.1"/>
    <property type="molecule type" value="Genomic_DNA"/>
</dbReference>
<gene>
    <name evidence="2" type="ORF">CcaverHIS019_0704370</name>
</gene>
<evidence type="ECO:0000313" key="3">
    <source>
        <dbReference type="Proteomes" id="UP001233271"/>
    </source>
</evidence>
<dbReference type="RefSeq" id="XP_060460121.1">
    <property type="nucleotide sequence ID" value="XM_060603870.1"/>
</dbReference>
<reference evidence="2" key="1">
    <citation type="journal article" date="2023" name="BMC Genomics">
        <title>Chromosome-level genome assemblies of Cutaneotrichosporon spp. (Trichosporonales, Basidiomycota) reveal imbalanced evolution between nucleotide sequences and chromosome synteny.</title>
        <authorList>
            <person name="Kobayashi Y."/>
            <person name="Kayamori A."/>
            <person name="Aoki K."/>
            <person name="Shiwa Y."/>
            <person name="Matsutani M."/>
            <person name="Fujita N."/>
            <person name="Sugita T."/>
            <person name="Iwasaki W."/>
            <person name="Tanaka N."/>
            <person name="Takashima M."/>
        </authorList>
    </citation>
    <scope>NUCLEOTIDE SEQUENCE</scope>
    <source>
        <strain evidence="2">HIS019</strain>
    </source>
</reference>
<evidence type="ECO:0000313" key="2">
    <source>
        <dbReference type="EMBL" id="BEI94856.1"/>
    </source>
</evidence>
<organism evidence="2 3">
    <name type="scientific">Cutaneotrichosporon cavernicola</name>
    <dbReference type="NCBI Taxonomy" id="279322"/>
    <lineage>
        <taxon>Eukaryota</taxon>
        <taxon>Fungi</taxon>
        <taxon>Dikarya</taxon>
        <taxon>Basidiomycota</taxon>
        <taxon>Agaricomycotina</taxon>
        <taxon>Tremellomycetes</taxon>
        <taxon>Trichosporonales</taxon>
        <taxon>Trichosporonaceae</taxon>
        <taxon>Cutaneotrichosporon</taxon>
    </lineage>
</organism>